<evidence type="ECO:0000256" key="5">
    <source>
        <dbReference type="ARBA" id="ARBA00022502"/>
    </source>
</evidence>
<dbReference type="GO" id="GO:0051377">
    <property type="term" value="F:mannose-ethanolamine phosphotransferase activity"/>
    <property type="evidence" value="ECO:0007669"/>
    <property type="project" value="UniProtKB-UniRule"/>
</dbReference>
<feature type="transmembrane region" description="Helical" evidence="7">
    <location>
        <begin position="295"/>
        <end position="317"/>
    </location>
</feature>
<dbReference type="SUPFAM" id="SSF53649">
    <property type="entry name" value="Alkaline phosphatase-like"/>
    <property type="match status" value="1"/>
</dbReference>
<keyword evidence="6 7" id="KW-0256">Endoplasmic reticulum</keyword>
<feature type="transmembrane region" description="Helical" evidence="7">
    <location>
        <begin position="404"/>
        <end position="424"/>
    </location>
</feature>
<feature type="transmembrane region" description="Helical" evidence="7">
    <location>
        <begin position="716"/>
        <end position="740"/>
    </location>
</feature>
<dbReference type="PANTHER" id="PTHR12250">
    <property type="entry name" value="PHOSPHATIDYLINOSITOL GLYCAN, CLASS N"/>
    <property type="match status" value="1"/>
</dbReference>
<dbReference type="GO" id="GO:0005789">
    <property type="term" value="C:endoplasmic reticulum membrane"/>
    <property type="evidence" value="ECO:0007669"/>
    <property type="project" value="UniProtKB-SubCell"/>
</dbReference>
<feature type="domain" description="GPI ethanolamine phosphate transferase 1 C-terminal" evidence="8">
    <location>
        <begin position="297"/>
        <end position="693"/>
    </location>
</feature>
<sequence>MDPVSKRVFLISINGLGSDFLAHNATPFLKNMTGCCGFAGTVKSRFLDTNDAGMTAILTGRSRHPFFSTSSNSTDNILDHAKCKCVMSNTALSIPHLNCMLNEKKPFEYFSNFPKLFQFNNTVPCFYIINVDFDPVIISSYRSRLKEIDSGIRLLVNTVENVWDDNKTTYIVTSARGSPVGNSLTIDSPIVAWGKGIFSSPDMWVLPRNDITAMLCVLLGVSFPSDFVGKVPMSVMDISDYHRFEWMLYTIKHYEKVLGIVDHIACQLMDSSELSMEQLFTRLTFIIKLQKRKTLIQWCFIFLWVELLYVGWGIYLLTAFGSGQVFVSLTFKGLLPLVVMVSSTMMYFPHDWELKIALEVLLWLLFQSRSQVRQEMRKIGGNCLFVVLLLITAILGVTCFRPEVATVLLLAPVVGWPLLTGSILRLNLVVVFLRLLSGISLAVLVCNRVFGETPDPFLISSVSIVLLFQFYVIFYIFKKSIDVHIKVIYLLIMATCLHVYLIQVHHHPQMQNLISYILVALSLVSLLITSGTLLKRLMKIFLSLFVPVQMLSFRIESIFYFSVVLQMFTWVFIEYHGENSSILKFSPGIFSLRAVRCAKQAPFSARKIAFFLIYVYVSYWALGNFPNLHSYDLYVLPNFFFKYPLPVSYFLAGVKFFLPFFIPTITFMVVSTAKERDADYQMITFLWASDMISCILIIFFGFLNKIFLTNILPGKLLYVIIQQCGSICVILSFLAGRYLLFTSYLNVLKYIPWNRKRKTKSQKLPVYFSRMRSNTG</sequence>
<dbReference type="InterPro" id="IPR017852">
    <property type="entry name" value="GPI_EtnP_transferase_1_C"/>
</dbReference>
<keyword evidence="7" id="KW-0808">Transferase</keyword>
<evidence type="ECO:0000256" key="6">
    <source>
        <dbReference type="ARBA" id="ARBA00022824"/>
    </source>
</evidence>
<feature type="transmembrane region" description="Helical" evidence="7">
    <location>
        <begin position="431"/>
        <end position="451"/>
    </location>
</feature>
<gene>
    <name evidence="9" type="ORF">RUM43_008097</name>
</gene>
<dbReference type="EMBL" id="JAWJWE010000003">
    <property type="protein sequence ID" value="KAK6639822.1"/>
    <property type="molecule type" value="Genomic_DNA"/>
</dbReference>
<dbReference type="Proteomes" id="UP001372834">
    <property type="component" value="Unassembled WGS sequence"/>
</dbReference>
<name>A0AAN8PNL1_POLSC</name>
<feature type="transmembrane region" description="Helical" evidence="7">
    <location>
        <begin position="682"/>
        <end position="704"/>
    </location>
</feature>
<dbReference type="AlphaFoldDB" id="A0AAN8PNL1"/>
<dbReference type="EC" id="2.-.-.-" evidence="7"/>
<feature type="transmembrane region" description="Helical" evidence="7">
    <location>
        <begin position="329"/>
        <end position="348"/>
    </location>
</feature>
<evidence type="ECO:0000256" key="2">
    <source>
        <dbReference type="ARBA" id="ARBA00004687"/>
    </source>
</evidence>
<evidence type="ECO:0000256" key="7">
    <source>
        <dbReference type="RuleBase" id="RU367138"/>
    </source>
</evidence>
<dbReference type="PANTHER" id="PTHR12250:SF0">
    <property type="entry name" value="GPI ETHANOLAMINE PHOSPHATE TRANSFERASE 1"/>
    <property type="match status" value="1"/>
</dbReference>
<feature type="transmembrane region" description="Helical" evidence="7">
    <location>
        <begin position="608"/>
        <end position="627"/>
    </location>
</feature>
<keyword evidence="7" id="KW-0472">Membrane</keyword>
<keyword evidence="5 7" id="KW-0337">GPI-anchor biosynthesis</keyword>
<feature type="transmembrane region" description="Helical" evidence="7">
    <location>
        <begin position="647"/>
        <end position="670"/>
    </location>
</feature>
<dbReference type="InterPro" id="IPR007070">
    <property type="entry name" value="GPI_EtnP_transferase_1"/>
</dbReference>
<feature type="transmembrane region" description="Helical" evidence="7">
    <location>
        <begin position="483"/>
        <end position="501"/>
    </location>
</feature>
<comment type="similarity">
    <text evidence="3 7">Belongs to the PIGG/PIGN/PIGO family. PIGN subfamily.</text>
</comment>
<dbReference type="Pfam" id="PF04987">
    <property type="entry name" value="PigN"/>
    <property type="match status" value="1"/>
</dbReference>
<feature type="transmembrane region" description="Helical" evidence="7">
    <location>
        <begin position="457"/>
        <end position="476"/>
    </location>
</feature>
<evidence type="ECO:0000313" key="9">
    <source>
        <dbReference type="EMBL" id="KAK6639822.1"/>
    </source>
</evidence>
<comment type="caution">
    <text evidence="9">The sequence shown here is derived from an EMBL/GenBank/DDBJ whole genome shotgun (WGS) entry which is preliminary data.</text>
</comment>
<proteinExistence type="inferred from homology"/>
<protein>
    <recommendedName>
        <fullName evidence="4 7">GPI ethanolamine phosphate transferase 1</fullName>
        <ecNumber evidence="7">2.-.-.-</ecNumber>
    </recommendedName>
</protein>
<comment type="subcellular location">
    <subcellularLocation>
        <location evidence="1 7">Endoplasmic reticulum membrane</location>
        <topology evidence="1 7">Multi-pass membrane protein</topology>
    </subcellularLocation>
</comment>
<dbReference type="GO" id="GO:0006506">
    <property type="term" value="P:GPI anchor biosynthetic process"/>
    <property type="evidence" value="ECO:0007669"/>
    <property type="project" value="UniProtKB-KW"/>
</dbReference>
<keyword evidence="7" id="KW-0812">Transmembrane</keyword>
<reference evidence="9 10" key="1">
    <citation type="submission" date="2023-10" db="EMBL/GenBank/DDBJ databases">
        <title>Genomes of two closely related lineages of the louse Polyplax serrata with different host specificities.</title>
        <authorList>
            <person name="Martinu J."/>
            <person name="Tarabai H."/>
            <person name="Stefka J."/>
            <person name="Hypsa V."/>
        </authorList>
    </citation>
    <scope>NUCLEOTIDE SEQUENCE [LARGE SCALE GENOMIC DNA]</scope>
    <source>
        <strain evidence="9">HR10_N</strain>
    </source>
</reference>
<feature type="transmembrane region" description="Helical" evidence="7">
    <location>
        <begin position="379"/>
        <end position="398"/>
    </location>
</feature>
<comment type="function">
    <text evidence="7">Ethanolamine phosphate transferase involved in glycosylphosphatidylinositol-anchor biosynthesis. Transfers ethanolamine phosphate to the first alpha-1,4-linked mannose of the glycosylphosphatidylinositol precursor of GPI-anchor.</text>
</comment>
<dbReference type="InterPro" id="IPR017850">
    <property type="entry name" value="Alkaline_phosphatase_core_sf"/>
</dbReference>
<accession>A0AAN8PNL1</accession>
<evidence type="ECO:0000256" key="1">
    <source>
        <dbReference type="ARBA" id="ARBA00004477"/>
    </source>
</evidence>
<keyword evidence="7" id="KW-1133">Transmembrane helix</keyword>
<comment type="pathway">
    <text evidence="2 7">Glycolipid biosynthesis; glycosylphosphatidylinositol-anchor biosynthesis.</text>
</comment>
<evidence type="ECO:0000256" key="4">
    <source>
        <dbReference type="ARBA" id="ARBA00020831"/>
    </source>
</evidence>
<evidence type="ECO:0000313" key="10">
    <source>
        <dbReference type="Proteomes" id="UP001372834"/>
    </source>
</evidence>
<evidence type="ECO:0000256" key="3">
    <source>
        <dbReference type="ARBA" id="ARBA00008400"/>
    </source>
</evidence>
<organism evidence="9 10">
    <name type="scientific">Polyplax serrata</name>
    <name type="common">Common mouse louse</name>
    <dbReference type="NCBI Taxonomy" id="468196"/>
    <lineage>
        <taxon>Eukaryota</taxon>
        <taxon>Metazoa</taxon>
        <taxon>Ecdysozoa</taxon>
        <taxon>Arthropoda</taxon>
        <taxon>Hexapoda</taxon>
        <taxon>Insecta</taxon>
        <taxon>Pterygota</taxon>
        <taxon>Neoptera</taxon>
        <taxon>Paraneoptera</taxon>
        <taxon>Psocodea</taxon>
        <taxon>Troctomorpha</taxon>
        <taxon>Phthiraptera</taxon>
        <taxon>Anoplura</taxon>
        <taxon>Polyplacidae</taxon>
        <taxon>Polyplax</taxon>
    </lineage>
</organism>
<evidence type="ECO:0000259" key="8">
    <source>
        <dbReference type="Pfam" id="PF04987"/>
    </source>
</evidence>
<feature type="transmembrane region" description="Helical" evidence="7">
    <location>
        <begin position="513"/>
        <end position="534"/>
    </location>
</feature>